<protein>
    <recommendedName>
        <fullName evidence="4">Transmembrane protein</fullName>
    </recommendedName>
</protein>
<dbReference type="SUPFAM" id="SSF57184">
    <property type="entry name" value="Growth factor receptor domain"/>
    <property type="match status" value="1"/>
</dbReference>
<dbReference type="Gene3D" id="2.10.220.10">
    <property type="entry name" value="Hormone Receptor, Insulin-like Growth Factor Receptor 1, Chain A, domain 2"/>
    <property type="match status" value="1"/>
</dbReference>
<evidence type="ECO:0000256" key="1">
    <source>
        <dbReference type="SAM" id="SignalP"/>
    </source>
</evidence>
<evidence type="ECO:0000313" key="3">
    <source>
        <dbReference type="Proteomes" id="UP000009168"/>
    </source>
</evidence>
<dbReference type="InterPro" id="IPR009030">
    <property type="entry name" value="Growth_fac_rcpt_cys_sf"/>
</dbReference>
<sequence length="530" mass="62237">MFQFQKTLAFLFYYIYLLSAQYLKLQDCQAQGQFYSSQLPQCGQCSQDCFNCFDDQRCIYCQQMYYQESLGSSCVNSCQEGQYADHYFRECKNCLVSNCLVCNEEQVCLKCKQGWILSDDGSSCKNTKCKNNEETYYDQETDTCKLYCSEGQDQNSMQCFKFRKINGVTEEVLRLNNSNNLDIYQIGILQIERQATVIALDLEKAVYYSYPDLIPYFEISFNQTAYFTFLKGDYIFVIFSDQNNFSRINIQTTRIDYYQLEQCVNPVVEQNYLICIQNNLNDFNILDLDSKPFNLFKLQSQSRVLQQQKFDAKQNIRFGDLQQKIMKNQKAEEKISLLNEQQYEKRYLQNQPQNTDNFGCFIKSPQQFDYQPKLIVNILKQSKIYQFEQKKSQVDNDNQQTNVYLLSNINLLLVYQQITSLLYSFDTQNFNNYNVLIQFQNISQVACASSFNNDIQLFLINKIDSSIGYYLSSTQDSGNYQFNQTKATQFQQPNLGNLQYCKFVNQSKAIFIQGNNDRLIAAFSLKQRIF</sequence>
<accession>Q22LP6</accession>
<dbReference type="InParanoid" id="Q22LP6"/>
<dbReference type="AlphaFoldDB" id="Q22LP6"/>
<dbReference type="EMBL" id="GG662861">
    <property type="protein sequence ID" value="EAR86220.1"/>
    <property type="molecule type" value="Genomic_DNA"/>
</dbReference>
<proteinExistence type="predicted"/>
<organism evidence="2 3">
    <name type="scientific">Tetrahymena thermophila (strain SB210)</name>
    <dbReference type="NCBI Taxonomy" id="312017"/>
    <lineage>
        <taxon>Eukaryota</taxon>
        <taxon>Sar</taxon>
        <taxon>Alveolata</taxon>
        <taxon>Ciliophora</taxon>
        <taxon>Intramacronucleata</taxon>
        <taxon>Oligohymenophorea</taxon>
        <taxon>Hymenostomatida</taxon>
        <taxon>Tetrahymenina</taxon>
        <taxon>Tetrahymenidae</taxon>
        <taxon>Tetrahymena</taxon>
    </lineage>
</organism>
<name>Q22LP6_TETTS</name>
<keyword evidence="3" id="KW-1185">Reference proteome</keyword>
<keyword evidence="1" id="KW-0732">Signal</keyword>
<dbReference type="Proteomes" id="UP000009168">
    <property type="component" value="Unassembled WGS sequence"/>
</dbReference>
<gene>
    <name evidence="2" type="ORF">TTHERM_00701030</name>
</gene>
<evidence type="ECO:0000313" key="2">
    <source>
        <dbReference type="EMBL" id="EAR86220.1"/>
    </source>
</evidence>
<dbReference type="RefSeq" id="XP_976815.1">
    <property type="nucleotide sequence ID" value="XM_971722.1"/>
</dbReference>
<dbReference type="OrthoDB" id="10066840at2759"/>
<dbReference type="GeneID" id="7837889"/>
<dbReference type="HOGENOM" id="CLU_514399_0_0_1"/>
<feature type="chain" id="PRO_5004201028" description="Transmembrane protein" evidence="1">
    <location>
        <begin position="21"/>
        <end position="530"/>
    </location>
</feature>
<reference evidence="3" key="1">
    <citation type="journal article" date="2006" name="PLoS Biol.">
        <title>Macronuclear genome sequence of the ciliate Tetrahymena thermophila, a model eukaryote.</title>
        <authorList>
            <person name="Eisen J.A."/>
            <person name="Coyne R.S."/>
            <person name="Wu M."/>
            <person name="Wu D."/>
            <person name="Thiagarajan M."/>
            <person name="Wortman J.R."/>
            <person name="Badger J.H."/>
            <person name="Ren Q."/>
            <person name="Amedeo P."/>
            <person name="Jones K.M."/>
            <person name="Tallon L.J."/>
            <person name="Delcher A.L."/>
            <person name="Salzberg S.L."/>
            <person name="Silva J.C."/>
            <person name="Haas B.J."/>
            <person name="Majoros W.H."/>
            <person name="Farzad M."/>
            <person name="Carlton J.M."/>
            <person name="Smith R.K. Jr."/>
            <person name="Garg J."/>
            <person name="Pearlman R.E."/>
            <person name="Karrer K.M."/>
            <person name="Sun L."/>
            <person name="Manning G."/>
            <person name="Elde N.C."/>
            <person name="Turkewitz A.P."/>
            <person name="Asai D.J."/>
            <person name="Wilkes D.E."/>
            <person name="Wang Y."/>
            <person name="Cai H."/>
            <person name="Collins K."/>
            <person name="Stewart B.A."/>
            <person name="Lee S.R."/>
            <person name="Wilamowska K."/>
            <person name="Weinberg Z."/>
            <person name="Ruzzo W.L."/>
            <person name="Wloga D."/>
            <person name="Gaertig J."/>
            <person name="Frankel J."/>
            <person name="Tsao C.-C."/>
            <person name="Gorovsky M.A."/>
            <person name="Keeling P.J."/>
            <person name="Waller R.F."/>
            <person name="Patron N.J."/>
            <person name="Cherry J.M."/>
            <person name="Stover N.A."/>
            <person name="Krieger C.J."/>
            <person name="del Toro C."/>
            <person name="Ryder H.F."/>
            <person name="Williamson S.C."/>
            <person name="Barbeau R.A."/>
            <person name="Hamilton E.P."/>
            <person name="Orias E."/>
        </authorList>
    </citation>
    <scope>NUCLEOTIDE SEQUENCE [LARGE SCALE GENOMIC DNA]</scope>
    <source>
        <strain evidence="3">SB210</strain>
    </source>
</reference>
<feature type="signal peptide" evidence="1">
    <location>
        <begin position="1"/>
        <end position="20"/>
    </location>
</feature>
<dbReference type="KEGG" id="tet:TTHERM_00701030"/>
<evidence type="ECO:0008006" key="4">
    <source>
        <dbReference type="Google" id="ProtNLM"/>
    </source>
</evidence>